<feature type="region of interest" description="Disordered" evidence="1">
    <location>
        <begin position="17"/>
        <end position="75"/>
    </location>
</feature>
<name>A0A1R3QU13_MAIZE</name>
<dbReference type="EMBL" id="CM007650">
    <property type="protein sequence ID" value="ONM57311.1"/>
    <property type="molecule type" value="Genomic_DNA"/>
</dbReference>
<dbReference type="IntAct" id="A0A1R3QU13">
    <property type="interactions" value="2"/>
</dbReference>
<evidence type="ECO:0000256" key="1">
    <source>
        <dbReference type="SAM" id="MobiDB-lite"/>
    </source>
</evidence>
<accession>A0A1R3QU13</accession>
<dbReference type="AlphaFoldDB" id="A0A1R3QU13"/>
<evidence type="ECO:0000313" key="2">
    <source>
        <dbReference type="EMBL" id="ONM57311.1"/>
    </source>
</evidence>
<reference evidence="2" key="1">
    <citation type="submission" date="2015-12" db="EMBL/GenBank/DDBJ databases">
        <title>Update maize B73 reference genome by single molecule sequencing technologies.</title>
        <authorList>
            <consortium name="Maize Genome Sequencing Project"/>
            <person name="Ware D."/>
        </authorList>
    </citation>
    <scope>NUCLEOTIDE SEQUENCE [LARGE SCALE GENOMIC DNA]</scope>
    <source>
        <tissue evidence="2">Seedling</tissue>
    </source>
</reference>
<proteinExistence type="predicted"/>
<gene>
    <name evidence="2" type="ORF">ZEAMMB73_Zm00001d021497</name>
</gene>
<feature type="compositionally biased region" description="Basic and acidic residues" evidence="1">
    <location>
        <begin position="106"/>
        <end position="129"/>
    </location>
</feature>
<organism evidence="2">
    <name type="scientific">Zea mays</name>
    <name type="common">Maize</name>
    <dbReference type="NCBI Taxonomy" id="4577"/>
    <lineage>
        <taxon>Eukaryota</taxon>
        <taxon>Viridiplantae</taxon>
        <taxon>Streptophyta</taxon>
        <taxon>Embryophyta</taxon>
        <taxon>Tracheophyta</taxon>
        <taxon>Spermatophyta</taxon>
        <taxon>Magnoliopsida</taxon>
        <taxon>Liliopsida</taxon>
        <taxon>Poales</taxon>
        <taxon>Poaceae</taxon>
        <taxon>PACMAD clade</taxon>
        <taxon>Panicoideae</taxon>
        <taxon>Andropogonodae</taxon>
        <taxon>Andropogoneae</taxon>
        <taxon>Tripsacinae</taxon>
        <taxon>Zea</taxon>
    </lineage>
</organism>
<protein>
    <submittedName>
        <fullName evidence="2">Actin-depolymerizing factor 1</fullName>
    </submittedName>
</protein>
<feature type="non-terminal residue" evidence="2">
    <location>
        <position position="1"/>
    </location>
</feature>
<sequence>AGELVVRPCGERRVQGEVPGAEVAAELPVHRVQDRRHGHGDQGGPPRRTEPGLRRLHRQPPRQRVPLRDLRPRLHHHRELPEEQDLLLLLEQDAVRQLQGQVQEGAGRHPVRDPGHRPQRDEPRHRQEPDQLTVIVHQRPSNNTSTLYTQFTLHASLLLHHLFQTPRPLLTVVHKRFIIRGLCSISSVRYNSQIFLFIS</sequence>
<feature type="region of interest" description="Disordered" evidence="1">
    <location>
        <begin position="103"/>
        <end position="129"/>
    </location>
</feature>